<evidence type="ECO:0000313" key="2">
    <source>
        <dbReference type="EMBL" id="KAH3873268.1"/>
    </source>
</evidence>
<organism evidence="2 3">
    <name type="scientific">Dreissena polymorpha</name>
    <name type="common">Zebra mussel</name>
    <name type="synonym">Mytilus polymorpha</name>
    <dbReference type="NCBI Taxonomy" id="45954"/>
    <lineage>
        <taxon>Eukaryota</taxon>
        <taxon>Metazoa</taxon>
        <taxon>Spiralia</taxon>
        <taxon>Lophotrochozoa</taxon>
        <taxon>Mollusca</taxon>
        <taxon>Bivalvia</taxon>
        <taxon>Autobranchia</taxon>
        <taxon>Heteroconchia</taxon>
        <taxon>Euheterodonta</taxon>
        <taxon>Imparidentia</taxon>
        <taxon>Neoheterodontei</taxon>
        <taxon>Myida</taxon>
        <taxon>Dreissenoidea</taxon>
        <taxon>Dreissenidae</taxon>
        <taxon>Dreissena</taxon>
    </lineage>
</organism>
<dbReference type="AlphaFoldDB" id="A0A9D4RN54"/>
<sequence length="110" mass="12502">MQLCKPRFRYKSQSTKPSPLPLVDKDNQCDESKDDNDSSEGKQSGVGVLYPPDVRLEWSRSHWSQCGIIQTLSLQLRSNAKDVLRLEVHSNSFHRCELVDPLAEVAYQGL</sequence>
<evidence type="ECO:0000313" key="3">
    <source>
        <dbReference type="Proteomes" id="UP000828390"/>
    </source>
</evidence>
<keyword evidence="3" id="KW-1185">Reference proteome</keyword>
<reference evidence="2" key="2">
    <citation type="submission" date="2020-11" db="EMBL/GenBank/DDBJ databases">
        <authorList>
            <person name="McCartney M.A."/>
            <person name="Auch B."/>
            <person name="Kono T."/>
            <person name="Mallez S."/>
            <person name="Becker A."/>
            <person name="Gohl D.M."/>
            <person name="Silverstein K.A.T."/>
            <person name="Koren S."/>
            <person name="Bechman K.B."/>
            <person name="Herman A."/>
            <person name="Abrahante J.E."/>
            <person name="Garbe J."/>
        </authorList>
    </citation>
    <scope>NUCLEOTIDE SEQUENCE</scope>
    <source>
        <strain evidence="2">Duluth1</strain>
        <tissue evidence="2">Whole animal</tissue>
    </source>
</reference>
<feature type="compositionally biased region" description="Basic residues" evidence="1">
    <location>
        <begin position="1"/>
        <end position="10"/>
    </location>
</feature>
<dbReference type="EMBL" id="JAIWYP010000002">
    <property type="protein sequence ID" value="KAH3873268.1"/>
    <property type="molecule type" value="Genomic_DNA"/>
</dbReference>
<comment type="caution">
    <text evidence="2">The sequence shown here is derived from an EMBL/GenBank/DDBJ whole genome shotgun (WGS) entry which is preliminary data.</text>
</comment>
<protein>
    <submittedName>
        <fullName evidence="2">Uncharacterized protein</fullName>
    </submittedName>
</protein>
<accession>A0A9D4RN54</accession>
<feature type="region of interest" description="Disordered" evidence="1">
    <location>
        <begin position="1"/>
        <end position="48"/>
    </location>
</feature>
<gene>
    <name evidence="2" type="ORF">DPMN_036499</name>
</gene>
<evidence type="ECO:0000256" key="1">
    <source>
        <dbReference type="SAM" id="MobiDB-lite"/>
    </source>
</evidence>
<dbReference type="Proteomes" id="UP000828390">
    <property type="component" value="Unassembled WGS sequence"/>
</dbReference>
<proteinExistence type="predicted"/>
<feature type="compositionally biased region" description="Basic and acidic residues" evidence="1">
    <location>
        <begin position="23"/>
        <end position="40"/>
    </location>
</feature>
<name>A0A9D4RN54_DREPO</name>
<reference evidence="2" key="1">
    <citation type="journal article" date="2019" name="bioRxiv">
        <title>The Genome of the Zebra Mussel, Dreissena polymorpha: A Resource for Invasive Species Research.</title>
        <authorList>
            <person name="McCartney M.A."/>
            <person name="Auch B."/>
            <person name="Kono T."/>
            <person name="Mallez S."/>
            <person name="Zhang Y."/>
            <person name="Obille A."/>
            <person name="Becker A."/>
            <person name="Abrahante J.E."/>
            <person name="Garbe J."/>
            <person name="Badalamenti J.P."/>
            <person name="Herman A."/>
            <person name="Mangelson H."/>
            <person name="Liachko I."/>
            <person name="Sullivan S."/>
            <person name="Sone E.D."/>
            <person name="Koren S."/>
            <person name="Silverstein K.A.T."/>
            <person name="Beckman K.B."/>
            <person name="Gohl D.M."/>
        </authorList>
    </citation>
    <scope>NUCLEOTIDE SEQUENCE</scope>
    <source>
        <strain evidence="2">Duluth1</strain>
        <tissue evidence="2">Whole animal</tissue>
    </source>
</reference>